<feature type="region of interest" description="Disordered" evidence="1">
    <location>
        <begin position="38"/>
        <end position="176"/>
    </location>
</feature>
<reference evidence="2 3" key="1">
    <citation type="submission" date="2018-12" db="EMBL/GenBank/DDBJ databases">
        <title>Venturia inaequalis Genome Resource.</title>
        <authorList>
            <person name="Lichtner F.J."/>
        </authorList>
    </citation>
    <scope>NUCLEOTIDE SEQUENCE [LARGE SCALE GENOMIC DNA]</scope>
    <source>
        <strain evidence="2 3">120213</strain>
    </source>
</reference>
<gene>
    <name evidence="2" type="ORF">EG328_006824</name>
</gene>
<protein>
    <submittedName>
        <fullName evidence="2">Uncharacterized protein</fullName>
    </submittedName>
</protein>
<comment type="caution">
    <text evidence="2">The sequence shown here is derived from an EMBL/GenBank/DDBJ whole genome shotgun (WGS) entry which is preliminary data.</text>
</comment>
<evidence type="ECO:0000313" key="2">
    <source>
        <dbReference type="EMBL" id="KAE9969543.1"/>
    </source>
</evidence>
<name>A0A8H3UHY1_VENIN</name>
<dbReference type="EMBL" id="WNWS01000364">
    <property type="protein sequence ID" value="KAE9969543.1"/>
    <property type="molecule type" value="Genomic_DNA"/>
</dbReference>
<dbReference type="Proteomes" id="UP000447873">
    <property type="component" value="Unassembled WGS sequence"/>
</dbReference>
<accession>A0A8H3UHY1</accession>
<evidence type="ECO:0000313" key="3">
    <source>
        <dbReference type="Proteomes" id="UP000447873"/>
    </source>
</evidence>
<proteinExistence type="predicted"/>
<evidence type="ECO:0000256" key="1">
    <source>
        <dbReference type="SAM" id="MobiDB-lite"/>
    </source>
</evidence>
<sequence>MEAQGITLEGQVTAGQYNTKGQHAIHQYTTEQEEVLIEPKTPNQNTKDQEPAVQETMVSESAMQGIGSEPKTAVPGPSNPESIVLEAQVSEMAGQTTADRQSATQEPVAQAPATQEPVAQAPAAQEAATQEPATHEPATQAPAKKALDKQEPPKSQRPKHQNPAAYNPTNRTTTHQDQIDQILSDPIPLYPTEQPRFPRRHLPSVVPANTTGPILEWHWHCCRCSEYNISTIQYAESYEILKESQEGIFCGRCRREVCRRCERSLGMRGWMERGTLRGWVRRVFGWVC</sequence>
<feature type="compositionally biased region" description="Low complexity" evidence="1">
    <location>
        <begin position="103"/>
        <end position="139"/>
    </location>
</feature>
<feature type="compositionally biased region" description="Basic and acidic residues" evidence="1">
    <location>
        <begin position="145"/>
        <end position="154"/>
    </location>
</feature>
<dbReference type="AlphaFoldDB" id="A0A8H3UHY1"/>
<feature type="compositionally biased region" description="Polar residues" evidence="1">
    <location>
        <begin position="93"/>
        <end position="102"/>
    </location>
</feature>
<feature type="compositionally biased region" description="Polar residues" evidence="1">
    <location>
        <begin position="167"/>
        <end position="176"/>
    </location>
</feature>
<organism evidence="2 3">
    <name type="scientific">Venturia inaequalis</name>
    <name type="common">Apple scab fungus</name>
    <dbReference type="NCBI Taxonomy" id="5025"/>
    <lineage>
        <taxon>Eukaryota</taxon>
        <taxon>Fungi</taxon>
        <taxon>Dikarya</taxon>
        <taxon>Ascomycota</taxon>
        <taxon>Pezizomycotina</taxon>
        <taxon>Dothideomycetes</taxon>
        <taxon>Pleosporomycetidae</taxon>
        <taxon>Venturiales</taxon>
        <taxon>Venturiaceae</taxon>
        <taxon>Venturia</taxon>
    </lineage>
</organism>